<protein>
    <submittedName>
        <fullName evidence="8">Uncharacterized protein</fullName>
    </submittedName>
</protein>
<evidence type="ECO:0000256" key="2">
    <source>
        <dbReference type="ARBA" id="ARBA00022737"/>
    </source>
</evidence>
<dbReference type="EMBL" id="JAXQNO010000013">
    <property type="protein sequence ID" value="KAK4785545.1"/>
    <property type="molecule type" value="Genomic_DNA"/>
</dbReference>
<dbReference type="GO" id="GO:0003677">
    <property type="term" value="F:DNA binding"/>
    <property type="evidence" value="ECO:0007669"/>
    <property type="project" value="UniProtKB-KW"/>
</dbReference>
<dbReference type="PROSITE" id="PS51294">
    <property type="entry name" value="HTH_MYB"/>
    <property type="match status" value="2"/>
</dbReference>
<evidence type="ECO:0000256" key="3">
    <source>
        <dbReference type="ARBA" id="ARBA00023125"/>
    </source>
</evidence>
<evidence type="ECO:0000256" key="5">
    <source>
        <dbReference type="SAM" id="MobiDB-lite"/>
    </source>
</evidence>
<evidence type="ECO:0000256" key="4">
    <source>
        <dbReference type="ARBA" id="ARBA00023242"/>
    </source>
</evidence>
<evidence type="ECO:0000259" key="7">
    <source>
        <dbReference type="PROSITE" id="PS51294"/>
    </source>
</evidence>
<dbReference type="PANTHER" id="PTHR47994:SF5">
    <property type="entry name" value="F14D16.11-RELATED"/>
    <property type="match status" value="1"/>
</dbReference>
<dbReference type="InterPro" id="IPR009057">
    <property type="entry name" value="Homeodomain-like_sf"/>
</dbReference>
<evidence type="ECO:0000256" key="1">
    <source>
        <dbReference type="ARBA" id="ARBA00004123"/>
    </source>
</evidence>
<dbReference type="SUPFAM" id="SSF46689">
    <property type="entry name" value="Homeodomain-like"/>
    <property type="match status" value="1"/>
</dbReference>
<dbReference type="CDD" id="cd00167">
    <property type="entry name" value="SANT"/>
    <property type="match status" value="1"/>
</dbReference>
<feature type="region of interest" description="Disordered" evidence="5">
    <location>
        <begin position="112"/>
        <end position="180"/>
    </location>
</feature>
<dbReference type="InterPro" id="IPR017930">
    <property type="entry name" value="Myb_dom"/>
</dbReference>
<dbReference type="PROSITE" id="PS50090">
    <property type="entry name" value="MYB_LIKE"/>
    <property type="match status" value="1"/>
</dbReference>
<keyword evidence="2" id="KW-0677">Repeat</keyword>
<evidence type="ECO:0000313" key="8">
    <source>
        <dbReference type="EMBL" id="KAK4785545.1"/>
    </source>
</evidence>
<feature type="domain" description="Myb-like" evidence="6">
    <location>
        <begin position="16"/>
        <end position="101"/>
    </location>
</feature>
<proteinExistence type="predicted"/>
<reference evidence="8 9" key="1">
    <citation type="journal article" date="2023" name="Hortic Res">
        <title>Pangenome of water caltrop reveals structural variations and asymmetric subgenome divergence after allopolyploidization.</title>
        <authorList>
            <person name="Zhang X."/>
            <person name="Chen Y."/>
            <person name="Wang L."/>
            <person name="Yuan Y."/>
            <person name="Fang M."/>
            <person name="Shi L."/>
            <person name="Lu R."/>
            <person name="Comes H.P."/>
            <person name="Ma Y."/>
            <person name="Chen Y."/>
            <person name="Huang G."/>
            <person name="Zhou Y."/>
            <person name="Zheng Z."/>
            <person name="Qiu Y."/>
        </authorList>
    </citation>
    <scope>NUCLEOTIDE SEQUENCE [LARGE SCALE GENOMIC DNA]</scope>
    <source>
        <strain evidence="8">F231</strain>
    </source>
</reference>
<keyword evidence="4" id="KW-0539">Nucleus</keyword>
<evidence type="ECO:0000259" key="6">
    <source>
        <dbReference type="PROSITE" id="PS50090"/>
    </source>
</evidence>
<dbReference type="AlphaFoldDB" id="A0AAN7LQP2"/>
<dbReference type="PANTHER" id="PTHR47994">
    <property type="entry name" value="F14D16.11-RELATED"/>
    <property type="match status" value="1"/>
</dbReference>
<dbReference type="InterPro" id="IPR001005">
    <property type="entry name" value="SANT/Myb"/>
</dbReference>
<dbReference type="InterPro" id="IPR015495">
    <property type="entry name" value="Myb_TF_plants"/>
</dbReference>
<accession>A0AAN7LQP2</accession>
<keyword evidence="9" id="KW-1185">Reference proteome</keyword>
<gene>
    <name evidence="8" type="ORF">SAY86_002234</name>
</gene>
<name>A0AAN7LQP2_TRANT</name>
<comment type="subcellular location">
    <subcellularLocation>
        <location evidence="1">Nucleus</location>
    </subcellularLocation>
</comment>
<keyword evidence="3" id="KW-0238">DNA-binding</keyword>
<feature type="domain" description="HTH myb-type" evidence="7">
    <location>
        <begin position="76"/>
        <end position="105"/>
    </location>
</feature>
<feature type="compositionally biased region" description="Basic and acidic residues" evidence="5">
    <location>
        <begin position="127"/>
        <end position="152"/>
    </location>
</feature>
<dbReference type="Gene3D" id="1.10.10.60">
    <property type="entry name" value="Homeodomain-like"/>
    <property type="match status" value="2"/>
</dbReference>
<dbReference type="SMART" id="SM00717">
    <property type="entry name" value="SANT"/>
    <property type="match status" value="1"/>
</dbReference>
<sequence length="210" mass="23714">MRCGKSCRLRWTNYLRPDLKRGAMTEAEEDRIIELHSRLGNRFPLNAKCSSCSSEIHGFDMIISSMFSVFSSFNLNRWSKIAAHLPGRTDNEIKNHWNTRIKKRLKLLGLDPQTHQPINGDEGPPEEGGHPDDADDHDPVKDDSHVPGKEDCGAPDTQTNPNPEEIHCSESLPTDMDKSISEANCCGDLFESADFIFSWDSLSELEQLFQ</sequence>
<comment type="caution">
    <text evidence="8">The sequence shown here is derived from an EMBL/GenBank/DDBJ whole genome shotgun (WGS) entry which is preliminary data.</text>
</comment>
<dbReference type="Pfam" id="PF00249">
    <property type="entry name" value="Myb_DNA-binding"/>
    <property type="match status" value="1"/>
</dbReference>
<dbReference type="GO" id="GO:0005634">
    <property type="term" value="C:nucleus"/>
    <property type="evidence" value="ECO:0007669"/>
    <property type="project" value="UniProtKB-SubCell"/>
</dbReference>
<dbReference type="Proteomes" id="UP001346149">
    <property type="component" value="Unassembled WGS sequence"/>
</dbReference>
<organism evidence="8 9">
    <name type="scientific">Trapa natans</name>
    <name type="common">Water chestnut</name>
    <dbReference type="NCBI Taxonomy" id="22666"/>
    <lineage>
        <taxon>Eukaryota</taxon>
        <taxon>Viridiplantae</taxon>
        <taxon>Streptophyta</taxon>
        <taxon>Embryophyta</taxon>
        <taxon>Tracheophyta</taxon>
        <taxon>Spermatophyta</taxon>
        <taxon>Magnoliopsida</taxon>
        <taxon>eudicotyledons</taxon>
        <taxon>Gunneridae</taxon>
        <taxon>Pentapetalae</taxon>
        <taxon>rosids</taxon>
        <taxon>malvids</taxon>
        <taxon>Myrtales</taxon>
        <taxon>Lythraceae</taxon>
        <taxon>Trapa</taxon>
    </lineage>
</organism>
<feature type="domain" description="HTH myb-type" evidence="7">
    <location>
        <begin position="1"/>
        <end position="19"/>
    </location>
</feature>
<evidence type="ECO:0000313" key="9">
    <source>
        <dbReference type="Proteomes" id="UP001346149"/>
    </source>
</evidence>